<dbReference type="CDD" id="cd01647">
    <property type="entry name" value="RT_LTR"/>
    <property type="match status" value="1"/>
</dbReference>
<feature type="domain" description="Reverse transcriptase" evidence="2">
    <location>
        <begin position="143"/>
        <end position="213"/>
    </location>
</feature>
<evidence type="ECO:0000259" key="2">
    <source>
        <dbReference type="Pfam" id="PF00078"/>
    </source>
</evidence>
<name>A0AAV1B407_VICFA</name>
<dbReference type="InterPro" id="IPR043128">
    <property type="entry name" value="Rev_trsase/Diguanyl_cyclase"/>
</dbReference>
<evidence type="ECO:0000256" key="1">
    <source>
        <dbReference type="SAM" id="Phobius"/>
    </source>
</evidence>
<dbReference type="InterPro" id="IPR000477">
    <property type="entry name" value="RT_dom"/>
</dbReference>
<reference evidence="3 4" key="1">
    <citation type="submission" date="2023-01" db="EMBL/GenBank/DDBJ databases">
        <authorList>
            <person name="Kreplak J."/>
        </authorList>
    </citation>
    <scope>NUCLEOTIDE SEQUENCE [LARGE SCALE GENOMIC DNA]</scope>
</reference>
<dbReference type="PANTHER" id="PTHR24559:SF447">
    <property type="entry name" value="RNA-DIRECTED DNA POLYMERASE HOMOLOG"/>
    <property type="match status" value="1"/>
</dbReference>
<evidence type="ECO:0000313" key="4">
    <source>
        <dbReference type="Proteomes" id="UP001157006"/>
    </source>
</evidence>
<gene>
    <name evidence="3" type="ORF">VFH_VI021520</name>
</gene>
<dbReference type="SUPFAM" id="SSF56672">
    <property type="entry name" value="DNA/RNA polymerases"/>
    <property type="match status" value="1"/>
</dbReference>
<keyword evidence="1" id="KW-0472">Membrane</keyword>
<dbReference type="Gene3D" id="3.30.70.270">
    <property type="match status" value="1"/>
</dbReference>
<evidence type="ECO:0000313" key="3">
    <source>
        <dbReference type="EMBL" id="CAI8616278.1"/>
    </source>
</evidence>
<feature type="transmembrane region" description="Helical" evidence="1">
    <location>
        <begin position="219"/>
        <end position="238"/>
    </location>
</feature>
<dbReference type="PANTHER" id="PTHR24559">
    <property type="entry name" value="TRANSPOSON TY3-I GAG-POL POLYPROTEIN"/>
    <property type="match status" value="1"/>
</dbReference>
<dbReference type="AlphaFoldDB" id="A0AAV1B407"/>
<dbReference type="InterPro" id="IPR053134">
    <property type="entry name" value="RNA-dir_DNA_polymerase"/>
</dbReference>
<protein>
    <recommendedName>
        <fullName evidence="2">Reverse transcriptase domain-containing protein</fullName>
    </recommendedName>
</protein>
<dbReference type="Gene3D" id="3.10.10.10">
    <property type="entry name" value="HIV Type 1 Reverse Transcriptase, subunit A, domain 1"/>
    <property type="match status" value="1"/>
</dbReference>
<dbReference type="Pfam" id="PF00078">
    <property type="entry name" value="RVT_1"/>
    <property type="match status" value="1"/>
</dbReference>
<proteinExistence type="predicted"/>
<dbReference type="Proteomes" id="UP001157006">
    <property type="component" value="Chromosome 6"/>
</dbReference>
<keyword evidence="1" id="KW-1133">Transmembrane helix</keyword>
<keyword evidence="4" id="KW-1185">Reference proteome</keyword>
<sequence>MDWLKANYVHINCYDNTVRFSSLVEEEQSMLVSMKQLNEFMKDEALVFLLMATLSMESQAVIANFPVVCNFLEVFSDEIPSAPPEREVEFSMDLVHGTSPISMAPYRMFASELAELKSQLEDLLEKNFVRPSVSPWGAHVLLVKKKDGSMRLCIDYHQLNKVTIKNKYPLRRIDDLMDRLVGARMFSKIDLRSGYHQIRVKEEDVQKTTFRTRYGHYEYLMGAVLSVTYSLNVVLQVYSLSK</sequence>
<organism evidence="3 4">
    <name type="scientific">Vicia faba</name>
    <name type="common">Broad bean</name>
    <name type="synonym">Faba vulgaris</name>
    <dbReference type="NCBI Taxonomy" id="3906"/>
    <lineage>
        <taxon>Eukaryota</taxon>
        <taxon>Viridiplantae</taxon>
        <taxon>Streptophyta</taxon>
        <taxon>Embryophyta</taxon>
        <taxon>Tracheophyta</taxon>
        <taxon>Spermatophyta</taxon>
        <taxon>Magnoliopsida</taxon>
        <taxon>eudicotyledons</taxon>
        <taxon>Gunneridae</taxon>
        <taxon>Pentapetalae</taxon>
        <taxon>rosids</taxon>
        <taxon>fabids</taxon>
        <taxon>Fabales</taxon>
        <taxon>Fabaceae</taxon>
        <taxon>Papilionoideae</taxon>
        <taxon>50 kb inversion clade</taxon>
        <taxon>NPAAA clade</taxon>
        <taxon>Hologalegina</taxon>
        <taxon>IRL clade</taxon>
        <taxon>Fabeae</taxon>
        <taxon>Vicia</taxon>
    </lineage>
</organism>
<keyword evidence="1" id="KW-0812">Transmembrane</keyword>
<accession>A0AAV1B407</accession>
<dbReference type="InterPro" id="IPR043502">
    <property type="entry name" value="DNA/RNA_pol_sf"/>
</dbReference>
<dbReference type="EMBL" id="OX451741">
    <property type="protein sequence ID" value="CAI8616278.1"/>
    <property type="molecule type" value="Genomic_DNA"/>
</dbReference>